<dbReference type="AlphaFoldDB" id="A0A1H6BZN0"/>
<accession>A0A1H6BZN0</accession>
<dbReference type="InterPro" id="IPR036097">
    <property type="entry name" value="HisK_dim/P_sf"/>
</dbReference>
<dbReference type="Pfam" id="PF00512">
    <property type="entry name" value="HisKA"/>
    <property type="match status" value="1"/>
</dbReference>
<dbReference type="CDD" id="cd06225">
    <property type="entry name" value="HAMP"/>
    <property type="match status" value="1"/>
</dbReference>
<comment type="catalytic activity">
    <reaction evidence="1">
        <text>ATP + protein L-histidine = ADP + protein N-phospho-L-histidine.</text>
        <dbReference type="EC" id="2.7.13.3"/>
    </reaction>
</comment>
<dbReference type="EC" id="2.7.13.3" evidence="3"/>
<keyword evidence="7 14" id="KW-0418">Kinase</keyword>
<keyword evidence="15" id="KW-1185">Reference proteome</keyword>
<dbReference type="Pfam" id="PF02518">
    <property type="entry name" value="HATPase_c"/>
    <property type="match status" value="1"/>
</dbReference>
<evidence type="ECO:0000256" key="2">
    <source>
        <dbReference type="ARBA" id="ARBA00004370"/>
    </source>
</evidence>
<dbReference type="InterPro" id="IPR003660">
    <property type="entry name" value="HAMP_dom"/>
</dbReference>
<dbReference type="InterPro" id="IPR036890">
    <property type="entry name" value="HATPase_C_sf"/>
</dbReference>
<dbReference type="InterPro" id="IPR003661">
    <property type="entry name" value="HisK_dim/P_dom"/>
</dbReference>
<feature type="transmembrane region" description="Helical" evidence="11">
    <location>
        <begin position="12"/>
        <end position="35"/>
    </location>
</feature>
<dbReference type="GO" id="GO:0016020">
    <property type="term" value="C:membrane"/>
    <property type="evidence" value="ECO:0007669"/>
    <property type="project" value="UniProtKB-SubCell"/>
</dbReference>
<evidence type="ECO:0000256" key="9">
    <source>
        <dbReference type="ARBA" id="ARBA00023012"/>
    </source>
</evidence>
<dbReference type="InterPro" id="IPR004358">
    <property type="entry name" value="Sig_transdc_His_kin-like_C"/>
</dbReference>
<keyword evidence="8 11" id="KW-1133">Transmembrane helix</keyword>
<dbReference type="PANTHER" id="PTHR45436">
    <property type="entry name" value="SENSOR HISTIDINE KINASE YKOH"/>
    <property type="match status" value="1"/>
</dbReference>
<dbReference type="Gene3D" id="3.30.565.10">
    <property type="entry name" value="Histidine kinase-like ATPase, C-terminal domain"/>
    <property type="match status" value="1"/>
</dbReference>
<keyword evidence="6 11" id="KW-0812">Transmembrane</keyword>
<dbReference type="SUPFAM" id="SSF158472">
    <property type="entry name" value="HAMP domain-like"/>
    <property type="match status" value="1"/>
</dbReference>
<dbReference type="CDD" id="cd00082">
    <property type="entry name" value="HisKA"/>
    <property type="match status" value="1"/>
</dbReference>
<dbReference type="SMART" id="SM00388">
    <property type="entry name" value="HisKA"/>
    <property type="match status" value="1"/>
</dbReference>
<dbReference type="InterPro" id="IPR005467">
    <property type="entry name" value="His_kinase_dom"/>
</dbReference>
<comment type="subcellular location">
    <subcellularLocation>
        <location evidence="2">Membrane</location>
    </subcellularLocation>
</comment>
<dbReference type="PROSITE" id="PS50109">
    <property type="entry name" value="HIS_KIN"/>
    <property type="match status" value="1"/>
</dbReference>
<dbReference type="RefSeq" id="WP_103934951.1">
    <property type="nucleotide sequence ID" value="NZ_FNVA01000008.1"/>
</dbReference>
<dbReference type="OrthoDB" id="9813151at2"/>
<dbReference type="Gene3D" id="1.10.287.130">
    <property type="match status" value="1"/>
</dbReference>
<evidence type="ECO:0000256" key="7">
    <source>
        <dbReference type="ARBA" id="ARBA00022777"/>
    </source>
</evidence>
<reference evidence="14 15" key="1">
    <citation type="submission" date="2016-10" db="EMBL/GenBank/DDBJ databases">
        <authorList>
            <person name="de Groot N.N."/>
        </authorList>
    </citation>
    <scope>NUCLEOTIDE SEQUENCE [LARGE SCALE GENOMIC DNA]</scope>
    <source>
        <strain evidence="14 15">DSM 22489</strain>
    </source>
</reference>
<keyword evidence="10 11" id="KW-0472">Membrane</keyword>
<dbReference type="InterPro" id="IPR050428">
    <property type="entry name" value="TCS_sensor_his_kinase"/>
</dbReference>
<organism evidence="14 15">
    <name type="scientific">Bryocella elongata</name>
    <dbReference type="NCBI Taxonomy" id="863522"/>
    <lineage>
        <taxon>Bacteria</taxon>
        <taxon>Pseudomonadati</taxon>
        <taxon>Acidobacteriota</taxon>
        <taxon>Terriglobia</taxon>
        <taxon>Terriglobales</taxon>
        <taxon>Acidobacteriaceae</taxon>
        <taxon>Bryocella</taxon>
    </lineage>
</organism>
<dbReference type="SUPFAM" id="SSF47384">
    <property type="entry name" value="Homodimeric domain of signal transducing histidine kinase"/>
    <property type="match status" value="1"/>
</dbReference>
<name>A0A1H6BZN0_9BACT</name>
<dbReference type="PROSITE" id="PS50885">
    <property type="entry name" value="HAMP"/>
    <property type="match status" value="1"/>
</dbReference>
<dbReference type="SUPFAM" id="SSF55874">
    <property type="entry name" value="ATPase domain of HSP90 chaperone/DNA topoisomerase II/histidine kinase"/>
    <property type="match status" value="1"/>
</dbReference>
<dbReference type="Proteomes" id="UP000236728">
    <property type="component" value="Unassembled WGS sequence"/>
</dbReference>
<evidence type="ECO:0000256" key="11">
    <source>
        <dbReference type="SAM" id="Phobius"/>
    </source>
</evidence>
<feature type="domain" description="HAMP" evidence="13">
    <location>
        <begin position="175"/>
        <end position="230"/>
    </location>
</feature>
<dbReference type="SMART" id="SM00304">
    <property type="entry name" value="HAMP"/>
    <property type="match status" value="1"/>
</dbReference>
<evidence type="ECO:0000256" key="5">
    <source>
        <dbReference type="ARBA" id="ARBA00022679"/>
    </source>
</evidence>
<evidence type="ECO:0000313" key="15">
    <source>
        <dbReference type="Proteomes" id="UP000236728"/>
    </source>
</evidence>
<feature type="domain" description="Histidine kinase" evidence="12">
    <location>
        <begin position="238"/>
        <end position="453"/>
    </location>
</feature>
<evidence type="ECO:0000256" key="8">
    <source>
        <dbReference type="ARBA" id="ARBA00022989"/>
    </source>
</evidence>
<dbReference type="GO" id="GO:0000155">
    <property type="term" value="F:phosphorelay sensor kinase activity"/>
    <property type="evidence" value="ECO:0007669"/>
    <property type="project" value="InterPro"/>
</dbReference>
<proteinExistence type="predicted"/>
<dbReference type="InterPro" id="IPR003594">
    <property type="entry name" value="HATPase_dom"/>
</dbReference>
<protein>
    <recommendedName>
        <fullName evidence="3">histidine kinase</fullName>
        <ecNumber evidence="3">2.7.13.3</ecNumber>
    </recommendedName>
</protein>
<dbReference type="CDD" id="cd00075">
    <property type="entry name" value="HATPase"/>
    <property type="match status" value="1"/>
</dbReference>
<evidence type="ECO:0000259" key="13">
    <source>
        <dbReference type="PROSITE" id="PS50885"/>
    </source>
</evidence>
<dbReference type="Gene3D" id="1.10.8.500">
    <property type="entry name" value="HAMP domain in histidine kinase"/>
    <property type="match status" value="1"/>
</dbReference>
<dbReference type="PANTHER" id="PTHR45436:SF5">
    <property type="entry name" value="SENSOR HISTIDINE KINASE TRCS"/>
    <property type="match status" value="1"/>
</dbReference>
<keyword evidence="5" id="KW-0808">Transferase</keyword>
<evidence type="ECO:0000256" key="10">
    <source>
        <dbReference type="ARBA" id="ARBA00023136"/>
    </source>
</evidence>
<evidence type="ECO:0000256" key="6">
    <source>
        <dbReference type="ARBA" id="ARBA00022692"/>
    </source>
</evidence>
<keyword evidence="9" id="KW-0902">Two-component regulatory system</keyword>
<dbReference type="SMART" id="SM00387">
    <property type="entry name" value="HATPase_c"/>
    <property type="match status" value="1"/>
</dbReference>
<evidence type="ECO:0000256" key="4">
    <source>
        <dbReference type="ARBA" id="ARBA00022553"/>
    </source>
</evidence>
<dbReference type="Pfam" id="PF00672">
    <property type="entry name" value="HAMP"/>
    <property type="match status" value="1"/>
</dbReference>
<evidence type="ECO:0000313" key="14">
    <source>
        <dbReference type="EMBL" id="SEG66169.1"/>
    </source>
</evidence>
<evidence type="ECO:0000256" key="1">
    <source>
        <dbReference type="ARBA" id="ARBA00000085"/>
    </source>
</evidence>
<keyword evidence="4" id="KW-0597">Phosphoprotein</keyword>
<evidence type="ECO:0000256" key="3">
    <source>
        <dbReference type="ARBA" id="ARBA00012438"/>
    </source>
</evidence>
<sequence length="453" mass="50162">MRLLSSLYAKIFGWFWLTLIVGGLLVFLLTVFTGAQPLGRRWMRLTQGLYAHSAVDFYETGGDAALARYLDTLRDSSALDAHLLDEQHHDVLNRPLTPTLRWLIAASEWEHGPVFHLGRIWGAATPLEYNGHHFLFVMQAHPMQGFIDGTVAFPVLTRTLLAVLIAAGFCVILTRHIVEPVRAIQAGALRLAGGDLRTRVMPAVAPRNDELADTARAFDQMAERMELLIEKRQELLADISHELRSPLTRMSVSLELLRRGATDVLPQMEADVERMNEMIGHILLLTRLDLQPPRAHLAEVDLAAMVESIARDATFEAQREANREPKLVTVRAPQRCLVRGDAGLLRSAIENVVRNALRHTAPHTTVEIAVGRLVGGSGCEIVVTDQGPGVPEEVLPFLCDPFYRVSQVREHEHAGGGLGLSISRRVAELHGGSITLANRSNTTGLTVRIRFAY</sequence>
<evidence type="ECO:0000259" key="12">
    <source>
        <dbReference type="PROSITE" id="PS50109"/>
    </source>
</evidence>
<gene>
    <name evidence="14" type="ORF">SAMN05421819_4102</name>
</gene>
<dbReference type="PRINTS" id="PR00344">
    <property type="entry name" value="BCTRLSENSOR"/>
</dbReference>
<dbReference type="EMBL" id="FNVA01000008">
    <property type="protein sequence ID" value="SEG66169.1"/>
    <property type="molecule type" value="Genomic_DNA"/>
</dbReference>